<dbReference type="Proteomes" id="UP001177260">
    <property type="component" value="Unassembled WGS sequence"/>
</dbReference>
<gene>
    <name evidence="1" type="ORF">N8T08_008538</name>
</gene>
<keyword evidence="2" id="KW-1185">Reference proteome</keyword>
<organism evidence="1 2">
    <name type="scientific">Aspergillus melleus</name>
    <dbReference type="NCBI Taxonomy" id="138277"/>
    <lineage>
        <taxon>Eukaryota</taxon>
        <taxon>Fungi</taxon>
        <taxon>Dikarya</taxon>
        <taxon>Ascomycota</taxon>
        <taxon>Pezizomycotina</taxon>
        <taxon>Eurotiomycetes</taxon>
        <taxon>Eurotiomycetidae</taxon>
        <taxon>Eurotiales</taxon>
        <taxon>Aspergillaceae</taxon>
        <taxon>Aspergillus</taxon>
        <taxon>Aspergillus subgen. Circumdati</taxon>
    </lineage>
</organism>
<sequence length="316" mass="35412">MSVTIRSEIVDLDGLIPRAVNKECEDLDVAGLIPWIFRKSDVATEEHTVEWPQDELSFRAFFYDLGSYFKGLQGPNVGVIDYLKALETITLPKTSWEVPGREAHRAFIRSQGLILKALVRTIYFNLEYAGEPIPRVKFDSEVMQKYVMGGKKFASKSEGAATVKLQEGHIPIVSFTGWYEGQTWDQFLVETLSIMLGQLAKNIALHHVHAGPHDQEVFVVGFHGRYVHIAHGLFLADTIMRVHSEGCSTDEVFALKFTRGYDLTLKEDWLEAMRALARLFRYLFSGNAKVGAIQAYLQTRKAAAAAAAAARSEAQI</sequence>
<proteinExistence type="predicted"/>
<comment type="caution">
    <text evidence="1">The sequence shown here is derived from an EMBL/GenBank/DDBJ whole genome shotgun (WGS) entry which is preliminary data.</text>
</comment>
<name>A0ACC3BDG5_9EURO</name>
<accession>A0ACC3BDG5</accession>
<protein>
    <submittedName>
        <fullName evidence="1">Uncharacterized protein</fullName>
    </submittedName>
</protein>
<evidence type="ECO:0000313" key="1">
    <source>
        <dbReference type="EMBL" id="KAK1148653.1"/>
    </source>
</evidence>
<dbReference type="EMBL" id="JAOPJF010000006">
    <property type="protein sequence ID" value="KAK1148653.1"/>
    <property type="molecule type" value="Genomic_DNA"/>
</dbReference>
<reference evidence="1 2" key="1">
    <citation type="journal article" date="2023" name="ACS Omega">
        <title>Identification of the Neoaspergillic Acid Biosynthesis Gene Cluster by Establishing an In Vitro CRISPR-Ribonucleoprotein Genetic System in Aspergillus melleus.</title>
        <authorList>
            <person name="Yuan B."/>
            <person name="Grau M.F."/>
            <person name="Murata R.M."/>
            <person name="Torok T."/>
            <person name="Venkateswaran K."/>
            <person name="Stajich J.E."/>
            <person name="Wang C.C.C."/>
        </authorList>
    </citation>
    <scope>NUCLEOTIDE SEQUENCE [LARGE SCALE GENOMIC DNA]</scope>
    <source>
        <strain evidence="1 2">IMV 1140</strain>
    </source>
</reference>
<evidence type="ECO:0000313" key="2">
    <source>
        <dbReference type="Proteomes" id="UP001177260"/>
    </source>
</evidence>